<evidence type="ECO:0008006" key="4">
    <source>
        <dbReference type="Google" id="ProtNLM"/>
    </source>
</evidence>
<dbReference type="Proteomes" id="UP001597414">
    <property type="component" value="Unassembled WGS sequence"/>
</dbReference>
<keyword evidence="3" id="KW-1185">Reference proteome</keyword>
<protein>
    <recommendedName>
        <fullName evidence="4">DUF748 domain-containing protein</fullName>
    </recommendedName>
</protein>
<reference evidence="3" key="1">
    <citation type="journal article" date="2019" name="Int. J. Syst. Evol. Microbiol.">
        <title>The Global Catalogue of Microorganisms (GCM) 10K type strain sequencing project: providing services to taxonomists for standard genome sequencing and annotation.</title>
        <authorList>
            <consortium name="The Broad Institute Genomics Platform"/>
            <consortium name="The Broad Institute Genome Sequencing Center for Infectious Disease"/>
            <person name="Wu L."/>
            <person name="Ma J."/>
        </authorList>
    </citation>
    <scope>NUCLEOTIDE SEQUENCE [LARGE SCALE GENOMIC DNA]</scope>
    <source>
        <strain evidence="3">KCTC 19812</strain>
    </source>
</reference>
<dbReference type="EMBL" id="JBHUIV010000002">
    <property type="protein sequence ID" value="MFD2199937.1"/>
    <property type="molecule type" value="Genomic_DNA"/>
</dbReference>
<proteinExistence type="predicted"/>
<feature type="compositionally biased region" description="Basic and acidic residues" evidence="1">
    <location>
        <begin position="577"/>
        <end position="599"/>
    </location>
</feature>
<feature type="region of interest" description="Disordered" evidence="1">
    <location>
        <begin position="554"/>
        <end position="599"/>
    </location>
</feature>
<gene>
    <name evidence="2" type="ORF">ACFSKV_00060</name>
</gene>
<organism evidence="2 3">
    <name type="scientific">Shivajiella indica</name>
    <dbReference type="NCBI Taxonomy" id="872115"/>
    <lineage>
        <taxon>Bacteria</taxon>
        <taxon>Pseudomonadati</taxon>
        <taxon>Bacteroidota</taxon>
        <taxon>Cytophagia</taxon>
        <taxon>Cytophagales</taxon>
        <taxon>Cyclobacteriaceae</taxon>
        <taxon>Shivajiella</taxon>
    </lineage>
</organism>
<name>A0ABW5B1J9_9BACT</name>
<dbReference type="RefSeq" id="WP_380799439.1">
    <property type="nucleotide sequence ID" value="NZ_JBHUIV010000002.1"/>
</dbReference>
<evidence type="ECO:0000256" key="1">
    <source>
        <dbReference type="SAM" id="MobiDB-lite"/>
    </source>
</evidence>
<evidence type="ECO:0000313" key="2">
    <source>
        <dbReference type="EMBL" id="MFD2199937.1"/>
    </source>
</evidence>
<comment type="caution">
    <text evidence="2">The sequence shown here is derived from an EMBL/GenBank/DDBJ whole genome shotgun (WGS) entry which is preliminary data.</text>
</comment>
<sequence length="599" mass="69121">MKKFWILLIGFFILILLILRGIPFLINQYLNANADRIVTNLITRTSFFGGHEISFGNIRLDYNYFGTYLKIENIRVFPSKELAEDDIKVDLTIDNLNVTGFQWSDFFMRNSISVDSALINNIRVVSSGPPIDSLDLKPKKKPKKEKSKDYDLIEVKHFDLNKLNIEVVNNLYDSVRISLKDMDLHANNFQLTKEDIEDPKSLFHVDWVKGSIQGAEFHFDKFRQYAKVEGITLDTKANTMSIGYLGLLNKLGRYEYTSQFADRQSWTQITEAQMDMKGVHFSSFFRKGIVEIDTVYANNMHVEIFVDKRKPEDLEKRPQMVHQIFGNLRQIIHIDHTFIKNGYLKIEERPDNKSPRSGYLYFSDMNAHAINVSNYIEKRGENKLLRLEASGKLMGLGLLNAVVQYDLENVKGNFSLKGSLGKMDLTSLRTMIEPQAKASIKSGQLNNLSFDIQGNDYDGTGKLTFLYENLEVELLNQDFERDRNVFRQIGAFIANNVVIKSNNPKKNGETMSGTVYYIRDTHKSMFSYWWKLIFSGLKSTLTGDDLEKLKKKELERVSGDNGPKNTEKESNAQNKSRPQEEKLSRKEKREARKESKKSD</sequence>
<accession>A0ABW5B1J9</accession>
<evidence type="ECO:0000313" key="3">
    <source>
        <dbReference type="Proteomes" id="UP001597414"/>
    </source>
</evidence>